<dbReference type="EMBL" id="LGRX02000753">
    <property type="protein sequence ID" value="KAK3287745.1"/>
    <property type="molecule type" value="Genomic_DNA"/>
</dbReference>
<sequence length="199" mass="22993">MLHSSLLPKRIFSKATDLRCEASQEHRWVPVRKLAAFNGLCQSLYLAVAAARLYLQELYFILAYNRSWRAKVKLTRQAFGDFEWGRRLRERVLNLQHVARGFWGDDLRNLHITHLELEALCKTVQIFLGELRGKKGAGGTLVAPYWPGLSSSRELEAVMDEMVLMLRRRVLFALSRLCGCELLGTSTRDAVMFRILERR</sequence>
<evidence type="ECO:0000313" key="2">
    <source>
        <dbReference type="Proteomes" id="UP001190700"/>
    </source>
</evidence>
<evidence type="ECO:0000313" key="1">
    <source>
        <dbReference type="EMBL" id="KAK3287745.1"/>
    </source>
</evidence>
<proteinExistence type="predicted"/>
<gene>
    <name evidence="1" type="ORF">CYMTET_4754</name>
</gene>
<dbReference type="Proteomes" id="UP001190700">
    <property type="component" value="Unassembled WGS sequence"/>
</dbReference>
<organism evidence="1 2">
    <name type="scientific">Cymbomonas tetramitiformis</name>
    <dbReference type="NCBI Taxonomy" id="36881"/>
    <lineage>
        <taxon>Eukaryota</taxon>
        <taxon>Viridiplantae</taxon>
        <taxon>Chlorophyta</taxon>
        <taxon>Pyramimonadophyceae</taxon>
        <taxon>Pyramimonadales</taxon>
        <taxon>Pyramimonadaceae</taxon>
        <taxon>Cymbomonas</taxon>
    </lineage>
</organism>
<dbReference type="AlphaFoldDB" id="A0AAE0H0U7"/>
<name>A0AAE0H0U7_9CHLO</name>
<accession>A0AAE0H0U7</accession>
<protein>
    <submittedName>
        <fullName evidence="1">Uncharacterized protein</fullName>
    </submittedName>
</protein>
<keyword evidence="2" id="KW-1185">Reference proteome</keyword>
<comment type="caution">
    <text evidence="1">The sequence shown here is derived from an EMBL/GenBank/DDBJ whole genome shotgun (WGS) entry which is preliminary data.</text>
</comment>
<reference evidence="1 2" key="1">
    <citation type="journal article" date="2015" name="Genome Biol. Evol.">
        <title>Comparative Genomics of a Bacterivorous Green Alga Reveals Evolutionary Causalities and Consequences of Phago-Mixotrophic Mode of Nutrition.</title>
        <authorList>
            <person name="Burns J.A."/>
            <person name="Paasch A."/>
            <person name="Narechania A."/>
            <person name="Kim E."/>
        </authorList>
    </citation>
    <scope>NUCLEOTIDE SEQUENCE [LARGE SCALE GENOMIC DNA]</scope>
    <source>
        <strain evidence="1 2">PLY_AMNH</strain>
    </source>
</reference>